<dbReference type="AlphaFoldDB" id="A0AA40DCI6"/>
<evidence type="ECO:0008006" key="4">
    <source>
        <dbReference type="Google" id="ProtNLM"/>
    </source>
</evidence>
<gene>
    <name evidence="2" type="ORF">QBC41DRAFT_300347</name>
</gene>
<sequence>MLQKVEPIPSLAPLAAISSTWRHAVERLLFEEIIITDADLGNFMAIFAANQSHRRRFLRHLNFKVILPESKAAQPYFEKRSERKANDKFATKAVWVLFNILDTWKATPGPWFQLSVGIPQPKSKLHYPYSYVSIEDAQNLPELPFVRELCMSSSGDRSANTIEFDEFYRSLHPTTVFSLTEKIPSQAAVYWYYDLPGPWHALRRQFRTATIEALQKVQLSPAVRKLDFCAVDMANHEIPHHQQLPDLVHPHQQDPLCSTLHRFVDKHNIREFRMAGQVGPSLFWPYREKEKATPFWQAMEFLEVEYCLEAANGRWYFKPSRRYLKRHPPPSEEPLPDDSDEHMPPGYGTANDTARALRFQESLYRENIDDEEDEDEGAHKFRRVPNDAMVTPLLTSFARAISQMPLLKLARIWNSLDCYGWDFTLEYRAPGFQHNIPQHTSCDAKSQDLSKPRVVFDASDYTSWKPSDQVLEILRNVSIESHGVKAEICGWWGEPEDDGGDDEGDWDSEEFESSDEEGGSSDEEGGSSDEEGGSSDEEGGSSDEEGGSGNEEDVEIYTTHLPWWVGCPIEDSGDEEEEEESDEGSEWTP</sequence>
<dbReference type="EMBL" id="JAULSY010000019">
    <property type="protein sequence ID" value="KAK0671658.1"/>
    <property type="molecule type" value="Genomic_DNA"/>
</dbReference>
<evidence type="ECO:0000313" key="3">
    <source>
        <dbReference type="Proteomes" id="UP001174997"/>
    </source>
</evidence>
<feature type="compositionally biased region" description="Acidic residues" evidence="1">
    <location>
        <begin position="571"/>
        <end position="589"/>
    </location>
</feature>
<name>A0AA40DCI6_9PEZI</name>
<dbReference type="Proteomes" id="UP001174997">
    <property type="component" value="Unassembled WGS sequence"/>
</dbReference>
<keyword evidence="3" id="KW-1185">Reference proteome</keyword>
<evidence type="ECO:0000313" key="2">
    <source>
        <dbReference type="EMBL" id="KAK0671658.1"/>
    </source>
</evidence>
<feature type="compositionally biased region" description="Acidic residues" evidence="1">
    <location>
        <begin position="494"/>
        <end position="555"/>
    </location>
</feature>
<organism evidence="2 3">
    <name type="scientific">Cercophora samala</name>
    <dbReference type="NCBI Taxonomy" id="330535"/>
    <lineage>
        <taxon>Eukaryota</taxon>
        <taxon>Fungi</taxon>
        <taxon>Dikarya</taxon>
        <taxon>Ascomycota</taxon>
        <taxon>Pezizomycotina</taxon>
        <taxon>Sordariomycetes</taxon>
        <taxon>Sordariomycetidae</taxon>
        <taxon>Sordariales</taxon>
        <taxon>Lasiosphaeriaceae</taxon>
        <taxon>Cercophora</taxon>
    </lineage>
</organism>
<feature type="region of interest" description="Disordered" evidence="1">
    <location>
        <begin position="489"/>
        <end position="589"/>
    </location>
</feature>
<accession>A0AA40DCI6</accession>
<evidence type="ECO:0000256" key="1">
    <source>
        <dbReference type="SAM" id="MobiDB-lite"/>
    </source>
</evidence>
<proteinExistence type="predicted"/>
<feature type="region of interest" description="Disordered" evidence="1">
    <location>
        <begin position="326"/>
        <end position="347"/>
    </location>
</feature>
<protein>
    <recommendedName>
        <fullName evidence="4">F-box domain-containing protein</fullName>
    </recommendedName>
</protein>
<reference evidence="2" key="1">
    <citation type="submission" date="2023-06" db="EMBL/GenBank/DDBJ databases">
        <title>Genome-scale phylogeny and comparative genomics of the fungal order Sordariales.</title>
        <authorList>
            <consortium name="Lawrence Berkeley National Laboratory"/>
            <person name="Hensen N."/>
            <person name="Bonometti L."/>
            <person name="Westerberg I."/>
            <person name="Brannstrom I.O."/>
            <person name="Guillou S."/>
            <person name="Cros-Aarteil S."/>
            <person name="Calhoun S."/>
            <person name="Haridas S."/>
            <person name="Kuo A."/>
            <person name="Mondo S."/>
            <person name="Pangilinan J."/>
            <person name="Riley R."/>
            <person name="Labutti K."/>
            <person name="Andreopoulos B."/>
            <person name="Lipzen A."/>
            <person name="Chen C."/>
            <person name="Yanf M."/>
            <person name="Daum C."/>
            <person name="Ng V."/>
            <person name="Clum A."/>
            <person name="Steindorff A."/>
            <person name="Ohm R."/>
            <person name="Martin F."/>
            <person name="Silar P."/>
            <person name="Natvig D."/>
            <person name="Lalanne C."/>
            <person name="Gautier V."/>
            <person name="Ament-Velasquez S.L."/>
            <person name="Kruys A."/>
            <person name="Hutchinson M.I."/>
            <person name="Powell A.J."/>
            <person name="Barry K."/>
            <person name="Miller A.N."/>
            <person name="Grigoriev I.V."/>
            <person name="Debuchy R."/>
            <person name="Gladieux P."/>
            <person name="Thoren M.H."/>
            <person name="Johannesson H."/>
        </authorList>
    </citation>
    <scope>NUCLEOTIDE SEQUENCE</scope>
    <source>
        <strain evidence="2">CBS 307.81</strain>
    </source>
</reference>
<comment type="caution">
    <text evidence="2">The sequence shown here is derived from an EMBL/GenBank/DDBJ whole genome shotgun (WGS) entry which is preliminary data.</text>
</comment>